<feature type="region of interest" description="Disordered" evidence="5">
    <location>
        <begin position="288"/>
        <end position="321"/>
    </location>
</feature>
<evidence type="ECO:0000256" key="1">
    <source>
        <dbReference type="ARBA" id="ARBA00001686"/>
    </source>
</evidence>
<evidence type="ECO:0000259" key="6">
    <source>
        <dbReference type="PROSITE" id="PS50290"/>
    </source>
</evidence>
<dbReference type="FunCoup" id="A0A165BTC0">
    <property type="interactions" value="746"/>
</dbReference>
<evidence type="ECO:0000256" key="2">
    <source>
        <dbReference type="ARBA" id="ARBA00012169"/>
    </source>
</evidence>
<dbReference type="AlphaFoldDB" id="A0A165BTC0"/>
<dbReference type="Proteomes" id="UP000077266">
    <property type="component" value="Unassembled WGS sequence"/>
</dbReference>
<organism evidence="8 9">
    <name type="scientific">Exidia glandulosa HHB12029</name>
    <dbReference type="NCBI Taxonomy" id="1314781"/>
    <lineage>
        <taxon>Eukaryota</taxon>
        <taxon>Fungi</taxon>
        <taxon>Dikarya</taxon>
        <taxon>Basidiomycota</taxon>
        <taxon>Agaricomycotina</taxon>
        <taxon>Agaricomycetes</taxon>
        <taxon>Auriculariales</taxon>
        <taxon>Exidiaceae</taxon>
        <taxon>Exidia</taxon>
    </lineage>
</organism>
<dbReference type="PANTHER" id="PTHR10048">
    <property type="entry name" value="PHOSPHATIDYLINOSITOL KINASE"/>
    <property type="match status" value="1"/>
</dbReference>
<feature type="domain" description="PI3K/PI4K catalytic" evidence="6">
    <location>
        <begin position="751"/>
        <end position="1039"/>
    </location>
</feature>
<dbReference type="GO" id="GO:0004430">
    <property type="term" value="F:1-phosphatidylinositol 4-kinase activity"/>
    <property type="evidence" value="ECO:0007669"/>
    <property type="project" value="UniProtKB-EC"/>
</dbReference>
<comment type="catalytic activity">
    <reaction evidence="1">
        <text>a 1,2-diacyl-sn-glycero-3-phospho-(1D-myo-inositol) + ATP = a 1,2-diacyl-sn-glycero-3-phospho-(1D-myo-inositol 4-phosphate) + ADP + H(+)</text>
        <dbReference type="Rhea" id="RHEA:19877"/>
        <dbReference type="ChEBI" id="CHEBI:15378"/>
        <dbReference type="ChEBI" id="CHEBI:30616"/>
        <dbReference type="ChEBI" id="CHEBI:57880"/>
        <dbReference type="ChEBI" id="CHEBI:58178"/>
        <dbReference type="ChEBI" id="CHEBI:456216"/>
        <dbReference type="EC" id="2.7.1.67"/>
    </reaction>
</comment>
<evidence type="ECO:0000259" key="7">
    <source>
        <dbReference type="PROSITE" id="PS51545"/>
    </source>
</evidence>
<dbReference type="Gene3D" id="3.30.1010.10">
    <property type="entry name" value="Phosphatidylinositol 3-kinase Catalytic Subunit, Chain A, domain 4"/>
    <property type="match status" value="1"/>
</dbReference>
<evidence type="ECO:0000313" key="8">
    <source>
        <dbReference type="EMBL" id="KZV81205.1"/>
    </source>
</evidence>
<evidence type="ECO:0000313" key="9">
    <source>
        <dbReference type="Proteomes" id="UP000077266"/>
    </source>
</evidence>
<evidence type="ECO:0000256" key="3">
    <source>
        <dbReference type="ARBA" id="ARBA00022679"/>
    </source>
</evidence>
<dbReference type="SMART" id="SM00146">
    <property type="entry name" value="PI3Kc"/>
    <property type="match status" value="1"/>
</dbReference>
<dbReference type="PROSITE" id="PS51545">
    <property type="entry name" value="PIK_HELICAL"/>
    <property type="match status" value="1"/>
</dbReference>
<dbReference type="GO" id="GO:0046854">
    <property type="term" value="P:phosphatidylinositol phosphate biosynthetic process"/>
    <property type="evidence" value="ECO:0007669"/>
    <property type="project" value="InterPro"/>
</dbReference>
<dbReference type="InterPro" id="IPR011009">
    <property type="entry name" value="Kinase-like_dom_sf"/>
</dbReference>
<keyword evidence="3" id="KW-0808">Transferase</keyword>
<dbReference type="Gene3D" id="1.10.1070.11">
    <property type="entry name" value="Phosphatidylinositol 3-/4-kinase, catalytic domain"/>
    <property type="match status" value="1"/>
</dbReference>
<dbReference type="InterPro" id="IPR001263">
    <property type="entry name" value="PI3K_accessory_dom"/>
</dbReference>
<dbReference type="InterPro" id="IPR000403">
    <property type="entry name" value="PI3/4_kinase_cat_dom"/>
</dbReference>
<feature type="compositionally biased region" description="Low complexity" evidence="5">
    <location>
        <begin position="300"/>
        <end position="312"/>
    </location>
</feature>
<dbReference type="InterPro" id="IPR057754">
    <property type="entry name" value="PI4-kinase_beta/PIK1_cat"/>
</dbReference>
<dbReference type="InterPro" id="IPR015433">
    <property type="entry name" value="PI3/4_kinase"/>
</dbReference>
<dbReference type="InParanoid" id="A0A165BTC0"/>
<dbReference type="GO" id="GO:0005737">
    <property type="term" value="C:cytoplasm"/>
    <property type="evidence" value="ECO:0007669"/>
    <property type="project" value="TreeGrafter"/>
</dbReference>
<reference evidence="8 9" key="1">
    <citation type="journal article" date="2016" name="Mol. Biol. Evol.">
        <title>Comparative Genomics of Early-Diverging Mushroom-Forming Fungi Provides Insights into the Origins of Lignocellulose Decay Capabilities.</title>
        <authorList>
            <person name="Nagy L.G."/>
            <person name="Riley R."/>
            <person name="Tritt A."/>
            <person name="Adam C."/>
            <person name="Daum C."/>
            <person name="Floudas D."/>
            <person name="Sun H."/>
            <person name="Yadav J.S."/>
            <person name="Pangilinan J."/>
            <person name="Larsson K.H."/>
            <person name="Matsuura K."/>
            <person name="Barry K."/>
            <person name="Labutti K."/>
            <person name="Kuo R."/>
            <person name="Ohm R.A."/>
            <person name="Bhattacharya S.S."/>
            <person name="Shirouzu T."/>
            <person name="Yoshinaga Y."/>
            <person name="Martin F.M."/>
            <person name="Grigoriev I.V."/>
            <person name="Hibbett D.S."/>
        </authorList>
    </citation>
    <scope>NUCLEOTIDE SEQUENCE [LARGE SCALE GENOMIC DNA]</scope>
    <source>
        <strain evidence="8 9">HHB12029</strain>
    </source>
</reference>
<evidence type="ECO:0000256" key="5">
    <source>
        <dbReference type="SAM" id="MobiDB-lite"/>
    </source>
</evidence>
<feature type="compositionally biased region" description="Polar residues" evidence="5">
    <location>
        <begin position="497"/>
        <end position="510"/>
    </location>
</feature>
<dbReference type="InterPro" id="IPR018936">
    <property type="entry name" value="PI3/4_kinase_CS"/>
</dbReference>
<dbReference type="CDD" id="cd05168">
    <property type="entry name" value="PI4Kc_III_beta"/>
    <property type="match status" value="1"/>
</dbReference>
<keyword evidence="4 8" id="KW-0418">Kinase</keyword>
<dbReference type="OrthoDB" id="10264149at2759"/>
<evidence type="ECO:0000256" key="4">
    <source>
        <dbReference type="ARBA" id="ARBA00022777"/>
    </source>
</evidence>
<accession>A0A165BTC0</accession>
<dbReference type="PROSITE" id="PS50290">
    <property type="entry name" value="PI3_4_KINASE_3"/>
    <property type="match status" value="1"/>
</dbReference>
<dbReference type="PANTHER" id="PTHR10048:SF22">
    <property type="entry name" value="PHOSPHATIDYLINOSITOL 4-KINASE BETA"/>
    <property type="match status" value="1"/>
</dbReference>
<feature type="region of interest" description="Disordered" evidence="5">
    <location>
        <begin position="562"/>
        <end position="623"/>
    </location>
</feature>
<protein>
    <recommendedName>
        <fullName evidence="2">1-phosphatidylinositol 4-kinase</fullName>
        <ecNumber evidence="2">2.7.1.67</ecNumber>
    </recommendedName>
</protein>
<dbReference type="GO" id="GO:0048015">
    <property type="term" value="P:phosphatidylinositol-mediated signaling"/>
    <property type="evidence" value="ECO:0007669"/>
    <property type="project" value="TreeGrafter"/>
</dbReference>
<dbReference type="Pfam" id="PF00454">
    <property type="entry name" value="PI3_PI4_kinase"/>
    <property type="match status" value="1"/>
</dbReference>
<dbReference type="SUPFAM" id="SSF56112">
    <property type="entry name" value="Protein kinase-like (PK-like)"/>
    <property type="match status" value="1"/>
</dbReference>
<feature type="domain" description="PIK helical" evidence="7">
    <location>
        <begin position="1"/>
        <end position="119"/>
    </location>
</feature>
<gene>
    <name evidence="8" type="ORF">EXIGLDRAFT_628813</name>
</gene>
<dbReference type="InterPro" id="IPR036940">
    <property type="entry name" value="PI3/4_kinase_cat_sf"/>
</dbReference>
<dbReference type="GO" id="GO:0016020">
    <property type="term" value="C:membrane"/>
    <property type="evidence" value="ECO:0007669"/>
    <property type="project" value="TreeGrafter"/>
</dbReference>
<dbReference type="PROSITE" id="PS00916">
    <property type="entry name" value="PI3_4_KINASE_2"/>
    <property type="match status" value="1"/>
</dbReference>
<feature type="compositionally biased region" description="Polar residues" evidence="5">
    <location>
        <begin position="600"/>
        <end position="619"/>
    </location>
</feature>
<sequence>METSSHGLLLRLLLSSYFSVNLAISYLAAYSDNIGVSWYIVRRLEEIDPRELPWGMICHLLVTRPSKSAALETFVIERATKHTHVALMTLWIMQAYLRDERLTRNPRSFQRIQRVLHRTHEIIFTDISQTAPTPYASVSVSAQVASFFGMRRIKPNAESVIVGLGMIAAAPALPAFADSIGSIAIEQGRHEDGSEMLRSFEANDVETDDDPTPIPVPMIPGVVEDPEELENGGFFPRARVQKLSDFLDLETNGASNSKGSLRRRVTLAASQTAPYLPSLALRELTDDPLGQQDQAPSSPPISTSTPYMSTPSIHMSTPSHGPALPDKLLRNLLRSHYCRSEVDFILELESISNRLLVVPKPARVSALRAELTSLNHKLPAEVCLPLWCSSTDAVDPMSKNTAPHHRVVRIPPGESVVLNSAERAPYVLLIEVLGDDLSFDPTRRENRETLKKIVVKDSKSFAQTQKQSLDVAGWTNDAIVNEAARSALAPQAPSADEASTSPDVSGSGSLQPEEMEEEEIDLVEQLYGPGMSLRDEPIDLSDSFVLPAPPKNKDLDIAAWGRSPSLPATPQPNTGHNYSLSFGATPAGSPRSTSFKHTRVISSPASTTTNEQQQAQHNNGRPVLSLEDYSERMRTAAVMLAQLNATLSAYPLPSASQPTPDGAEASSTAGALSWLPGTGWIRGTVDGSTTRTPLQRAEAESIRNRIMQEMMTLEEERMERMKGGESVTSGVGSSLAKAEDEGIIRRELNKADPSATVFRENFAGKKARIRAGSPYGHLANWDVVSVIVKTGADLRQEQLALILIQELDNIWREEKCQCWLRPFKILITGGSSGLVETITDAVSVHSIKKAEYARRLADGGLGYVTLVDHFKSSYGDPSSAKYARAQRNFAKSLAGYSLVTYILQLRDRHNGNILLDTDGHCIHIDFGFMLGNSPGNVGVEAAPFKFTAEYLEVLGGIDGAPYNEFKKLFHEGFEAARKHCDRVISIVELMQKDSALPCFAPYGEQTAQHLRDRFQPSLKNVSMSDHVERLIVSSLGSAWTRLYDSFQYYSQSIL</sequence>
<feature type="compositionally biased region" description="Polar residues" evidence="5">
    <location>
        <begin position="566"/>
        <end position="582"/>
    </location>
</feature>
<dbReference type="FunFam" id="1.10.1070.11:FF:000016">
    <property type="entry name" value="PIK1p Phosphatidylinositol 4-kinase"/>
    <property type="match status" value="1"/>
</dbReference>
<dbReference type="EMBL" id="KV426409">
    <property type="protein sequence ID" value="KZV81205.1"/>
    <property type="molecule type" value="Genomic_DNA"/>
</dbReference>
<keyword evidence="9" id="KW-1185">Reference proteome</keyword>
<feature type="region of interest" description="Disordered" evidence="5">
    <location>
        <begin position="487"/>
        <end position="518"/>
    </location>
</feature>
<name>A0A165BTC0_EXIGL</name>
<dbReference type="STRING" id="1314781.A0A165BTC0"/>
<proteinExistence type="predicted"/>
<dbReference type="EC" id="2.7.1.67" evidence="2"/>